<accession>A0AAD4G7B1</accession>
<reference evidence="2" key="1">
    <citation type="submission" date="2019-10" db="EMBL/GenBank/DDBJ databases">
        <authorList>
            <consortium name="DOE Joint Genome Institute"/>
            <person name="Kuo A."/>
            <person name="Miyauchi S."/>
            <person name="Kiss E."/>
            <person name="Drula E."/>
            <person name="Kohler A."/>
            <person name="Sanchez-Garcia M."/>
            <person name="Andreopoulos B."/>
            <person name="Barry K.W."/>
            <person name="Bonito G."/>
            <person name="Buee M."/>
            <person name="Carver A."/>
            <person name="Chen C."/>
            <person name="Cichocki N."/>
            <person name="Clum A."/>
            <person name="Culley D."/>
            <person name="Crous P.W."/>
            <person name="Fauchery L."/>
            <person name="Girlanda M."/>
            <person name="Hayes R."/>
            <person name="Keri Z."/>
            <person name="LaButti K."/>
            <person name="Lipzen A."/>
            <person name="Lombard V."/>
            <person name="Magnuson J."/>
            <person name="Maillard F."/>
            <person name="Morin E."/>
            <person name="Murat C."/>
            <person name="Nolan M."/>
            <person name="Ohm R."/>
            <person name="Pangilinan J."/>
            <person name="Pereira M."/>
            <person name="Perotto S."/>
            <person name="Peter M."/>
            <person name="Riley R."/>
            <person name="Sitrit Y."/>
            <person name="Stielow B."/>
            <person name="Szollosi G."/>
            <person name="Zifcakova L."/>
            <person name="Stursova M."/>
            <person name="Spatafora J.W."/>
            <person name="Tedersoo L."/>
            <person name="Vaario L.-M."/>
            <person name="Yamada A."/>
            <person name="Yan M."/>
            <person name="Wang P."/>
            <person name="Xu J."/>
            <person name="Bruns T."/>
            <person name="Baldrian P."/>
            <person name="Vilgalys R."/>
            <person name="Henrissat B."/>
            <person name="Grigoriev I.V."/>
            <person name="Hibbett D."/>
            <person name="Nagy L.G."/>
            <person name="Martin F.M."/>
        </authorList>
    </citation>
    <scope>NUCLEOTIDE SEQUENCE</scope>
    <source>
        <strain evidence="2">BED1</strain>
    </source>
</reference>
<feature type="region of interest" description="Disordered" evidence="1">
    <location>
        <begin position="1"/>
        <end position="55"/>
    </location>
</feature>
<keyword evidence="3" id="KW-1185">Reference proteome</keyword>
<feature type="compositionally biased region" description="Basic and acidic residues" evidence="1">
    <location>
        <begin position="24"/>
        <end position="34"/>
    </location>
</feature>
<evidence type="ECO:0000256" key="1">
    <source>
        <dbReference type="SAM" id="MobiDB-lite"/>
    </source>
</evidence>
<dbReference type="EMBL" id="WHUW01000126">
    <property type="protein sequence ID" value="KAF8422356.1"/>
    <property type="molecule type" value="Genomic_DNA"/>
</dbReference>
<comment type="caution">
    <text evidence="2">The sequence shown here is derived from an EMBL/GenBank/DDBJ whole genome shotgun (WGS) entry which is preliminary data.</text>
</comment>
<evidence type="ECO:0000313" key="3">
    <source>
        <dbReference type="Proteomes" id="UP001194468"/>
    </source>
</evidence>
<proteinExistence type="predicted"/>
<organism evidence="2 3">
    <name type="scientific">Boletus edulis BED1</name>
    <dbReference type="NCBI Taxonomy" id="1328754"/>
    <lineage>
        <taxon>Eukaryota</taxon>
        <taxon>Fungi</taxon>
        <taxon>Dikarya</taxon>
        <taxon>Basidiomycota</taxon>
        <taxon>Agaricomycotina</taxon>
        <taxon>Agaricomycetes</taxon>
        <taxon>Agaricomycetidae</taxon>
        <taxon>Boletales</taxon>
        <taxon>Boletineae</taxon>
        <taxon>Boletaceae</taxon>
        <taxon>Boletoideae</taxon>
        <taxon>Boletus</taxon>
    </lineage>
</organism>
<protein>
    <submittedName>
        <fullName evidence="2">Uncharacterized protein</fullName>
    </submittedName>
</protein>
<dbReference type="Proteomes" id="UP001194468">
    <property type="component" value="Unassembled WGS sequence"/>
</dbReference>
<evidence type="ECO:0000313" key="2">
    <source>
        <dbReference type="EMBL" id="KAF8422356.1"/>
    </source>
</evidence>
<gene>
    <name evidence="2" type="ORF">L210DRAFT_3571391</name>
</gene>
<reference evidence="2" key="2">
    <citation type="journal article" date="2020" name="Nat. Commun.">
        <title>Large-scale genome sequencing of mycorrhizal fungi provides insights into the early evolution of symbiotic traits.</title>
        <authorList>
            <person name="Miyauchi S."/>
            <person name="Kiss E."/>
            <person name="Kuo A."/>
            <person name="Drula E."/>
            <person name="Kohler A."/>
            <person name="Sanchez-Garcia M."/>
            <person name="Morin E."/>
            <person name="Andreopoulos B."/>
            <person name="Barry K.W."/>
            <person name="Bonito G."/>
            <person name="Buee M."/>
            <person name="Carver A."/>
            <person name="Chen C."/>
            <person name="Cichocki N."/>
            <person name="Clum A."/>
            <person name="Culley D."/>
            <person name="Crous P.W."/>
            <person name="Fauchery L."/>
            <person name="Girlanda M."/>
            <person name="Hayes R.D."/>
            <person name="Keri Z."/>
            <person name="LaButti K."/>
            <person name="Lipzen A."/>
            <person name="Lombard V."/>
            <person name="Magnuson J."/>
            <person name="Maillard F."/>
            <person name="Murat C."/>
            <person name="Nolan M."/>
            <person name="Ohm R.A."/>
            <person name="Pangilinan J."/>
            <person name="Pereira M.F."/>
            <person name="Perotto S."/>
            <person name="Peter M."/>
            <person name="Pfister S."/>
            <person name="Riley R."/>
            <person name="Sitrit Y."/>
            <person name="Stielow J.B."/>
            <person name="Szollosi G."/>
            <person name="Zifcakova L."/>
            <person name="Stursova M."/>
            <person name="Spatafora J.W."/>
            <person name="Tedersoo L."/>
            <person name="Vaario L.M."/>
            <person name="Yamada A."/>
            <person name="Yan M."/>
            <person name="Wang P."/>
            <person name="Xu J."/>
            <person name="Bruns T."/>
            <person name="Baldrian P."/>
            <person name="Vilgalys R."/>
            <person name="Dunand C."/>
            <person name="Henrissat B."/>
            <person name="Grigoriev I.V."/>
            <person name="Hibbett D."/>
            <person name="Nagy L.G."/>
            <person name="Martin F.M."/>
        </authorList>
    </citation>
    <scope>NUCLEOTIDE SEQUENCE</scope>
    <source>
        <strain evidence="2">BED1</strain>
    </source>
</reference>
<dbReference type="AlphaFoldDB" id="A0AAD4G7B1"/>
<name>A0AAD4G7B1_BOLED</name>
<sequence length="55" mass="6385">MHLNRQRGTYPGNPQTHPHQSRAHLNDPHERTDPRASSSSGREQLQRAAKSNRWM</sequence>